<evidence type="ECO:0000259" key="1">
    <source>
        <dbReference type="Pfam" id="PF01872"/>
    </source>
</evidence>
<dbReference type="AlphaFoldDB" id="A0AB36CLU0"/>
<dbReference type="InterPro" id="IPR024072">
    <property type="entry name" value="DHFR-like_dom_sf"/>
</dbReference>
<reference evidence="2 3" key="1">
    <citation type="submission" date="2020-04" db="EMBL/GenBank/DDBJ databases">
        <authorList>
            <person name="Hitch T.C.A."/>
            <person name="Wylensek D."/>
            <person name="Clavel T."/>
        </authorList>
    </citation>
    <scope>NUCLEOTIDE SEQUENCE [LARGE SCALE GENOMIC DNA]</scope>
    <source>
        <strain evidence="2 3">BL-383-APC-3D</strain>
    </source>
</reference>
<proteinExistence type="predicted"/>
<comment type="caution">
    <text evidence="2">The sequence shown here is derived from an EMBL/GenBank/DDBJ whole genome shotgun (WGS) entry which is preliminary data.</text>
</comment>
<sequence length="230" mass="26065">MAGPLPRRVFLRRKWSGKPEIPHGEPQRQVPWGVRREIIVTEMLSLDGVIEAPGGETGYRNAGWTFNDVEFDPAAYELKGTEQEEAGALLLGRKSYEAFAPIWPSREEFAGYNAMPRFVVSTTLEDDDERWPATILRSLDEVKALKTGQSRTDFDRDFDGPLLVHGSATLVRALQEAGLIDKYYLLVFPLLLGAGTRMFSDVSLHTQHLELEEHARYSNGIQKMIYRVKK</sequence>
<dbReference type="EMBL" id="JABAFZ010000005">
    <property type="protein sequence ID" value="NME89431.1"/>
    <property type="molecule type" value="Genomic_DNA"/>
</dbReference>
<dbReference type="Gene3D" id="3.40.430.10">
    <property type="entry name" value="Dihydrofolate Reductase, subunit A"/>
    <property type="match status" value="1"/>
</dbReference>
<dbReference type="SUPFAM" id="SSF53597">
    <property type="entry name" value="Dihydrofolate reductase-like"/>
    <property type="match status" value="1"/>
</dbReference>
<accession>A0AB36CLU0</accession>
<dbReference type="InterPro" id="IPR002734">
    <property type="entry name" value="RibDG_C"/>
</dbReference>
<organism evidence="2 3">
    <name type="scientific">Corynebacterium stationis</name>
    <dbReference type="NCBI Taxonomy" id="1705"/>
    <lineage>
        <taxon>Bacteria</taxon>
        <taxon>Bacillati</taxon>
        <taxon>Actinomycetota</taxon>
        <taxon>Actinomycetes</taxon>
        <taxon>Mycobacteriales</taxon>
        <taxon>Corynebacteriaceae</taxon>
        <taxon>Corynebacterium</taxon>
    </lineage>
</organism>
<dbReference type="Pfam" id="PF01872">
    <property type="entry name" value="RibD_C"/>
    <property type="match status" value="1"/>
</dbReference>
<protein>
    <submittedName>
        <fullName evidence="2">Dihydrofolate reductase family protein</fullName>
    </submittedName>
</protein>
<dbReference type="GO" id="GO:0009231">
    <property type="term" value="P:riboflavin biosynthetic process"/>
    <property type="evidence" value="ECO:0007669"/>
    <property type="project" value="InterPro"/>
</dbReference>
<evidence type="ECO:0000313" key="3">
    <source>
        <dbReference type="Proteomes" id="UP000544551"/>
    </source>
</evidence>
<dbReference type="GO" id="GO:0008703">
    <property type="term" value="F:5-amino-6-(5-phosphoribosylamino)uracil reductase activity"/>
    <property type="evidence" value="ECO:0007669"/>
    <property type="project" value="InterPro"/>
</dbReference>
<dbReference type="Proteomes" id="UP000544551">
    <property type="component" value="Unassembled WGS sequence"/>
</dbReference>
<feature type="domain" description="Bacterial bifunctional deaminase-reductase C-terminal" evidence="1">
    <location>
        <begin position="37"/>
        <end position="222"/>
    </location>
</feature>
<gene>
    <name evidence="2" type="ORF">HF853_07065</name>
</gene>
<name>A0AB36CLU0_9CORY</name>
<evidence type="ECO:0000313" key="2">
    <source>
        <dbReference type="EMBL" id="NME89431.1"/>
    </source>
</evidence>